<evidence type="ECO:0000313" key="3">
    <source>
        <dbReference type="Proteomes" id="UP001595921"/>
    </source>
</evidence>
<evidence type="ECO:0000256" key="1">
    <source>
        <dbReference type="SAM" id="Coils"/>
    </source>
</evidence>
<keyword evidence="1" id="KW-0175">Coiled coil</keyword>
<dbReference type="Pfam" id="PF05120">
    <property type="entry name" value="GvpG"/>
    <property type="match status" value="1"/>
</dbReference>
<protein>
    <submittedName>
        <fullName evidence="2">Gas vesicle protein GvpG</fullName>
    </submittedName>
</protein>
<feature type="coiled-coil region" evidence="1">
    <location>
        <begin position="44"/>
        <end position="78"/>
    </location>
</feature>
<dbReference type="RefSeq" id="WP_267623162.1">
    <property type="nucleotide sequence ID" value="NZ_JAODIW010000008.1"/>
</dbReference>
<sequence length="83" mass="9763">MILVDDLLVRPFFSILNILHSMAIEEMYDVRAISNELKENQLLYELGDRDTEEYERRKAELEAELEVAEAAHEQLSGRVEVRR</sequence>
<keyword evidence="3" id="KW-1185">Reference proteome</keyword>
<dbReference type="Proteomes" id="UP001595921">
    <property type="component" value="Unassembled WGS sequence"/>
</dbReference>
<dbReference type="InterPro" id="IPR007804">
    <property type="entry name" value="GvpG"/>
</dbReference>
<gene>
    <name evidence="2" type="primary">gvpG</name>
    <name evidence="2" type="ORF">ACFO0N_19520</name>
</gene>
<evidence type="ECO:0000313" key="2">
    <source>
        <dbReference type="EMBL" id="MFC4360144.1"/>
    </source>
</evidence>
<reference evidence="2 3" key="1">
    <citation type="journal article" date="2019" name="Int. J. Syst. Evol. Microbiol.">
        <title>The Global Catalogue of Microorganisms (GCM) 10K type strain sequencing project: providing services to taxonomists for standard genome sequencing and annotation.</title>
        <authorList>
            <consortium name="The Broad Institute Genomics Platform"/>
            <consortium name="The Broad Institute Genome Sequencing Center for Infectious Disease"/>
            <person name="Wu L."/>
            <person name="Ma J."/>
        </authorList>
    </citation>
    <scope>NUCLEOTIDE SEQUENCE [LARGE SCALE GENOMIC DNA]</scope>
    <source>
        <strain evidence="2 3">CGMCC 1.12553</strain>
    </source>
</reference>
<organism evidence="2 3">
    <name type="scientific">Halobium salinum</name>
    <dbReference type="NCBI Taxonomy" id="1364940"/>
    <lineage>
        <taxon>Archaea</taxon>
        <taxon>Methanobacteriati</taxon>
        <taxon>Methanobacteriota</taxon>
        <taxon>Stenosarchaea group</taxon>
        <taxon>Halobacteria</taxon>
        <taxon>Halobacteriales</taxon>
        <taxon>Haloferacaceae</taxon>
        <taxon>Halobium</taxon>
    </lineage>
</organism>
<dbReference type="AlphaFoldDB" id="A0ABD5PH03"/>
<accession>A0ABD5PH03</accession>
<comment type="caution">
    <text evidence="2">The sequence shown here is derived from an EMBL/GenBank/DDBJ whole genome shotgun (WGS) entry which is preliminary data.</text>
</comment>
<dbReference type="NCBIfam" id="NF045779">
    <property type="entry name" value="gas_vesic_GvpG"/>
    <property type="match status" value="1"/>
</dbReference>
<dbReference type="InterPro" id="IPR054797">
    <property type="entry name" value="Gas_vesic_GvpG_halobact"/>
</dbReference>
<name>A0ABD5PH03_9EURY</name>
<proteinExistence type="predicted"/>
<dbReference type="EMBL" id="JBHSDS010000010">
    <property type="protein sequence ID" value="MFC4360144.1"/>
    <property type="molecule type" value="Genomic_DNA"/>
</dbReference>